<dbReference type="InterPro" id="IPR035959">
    <property type="entry name" value="RutC-like_sf"/>
</dbReference>
<dbReference type="SUPFAM" id="SSF55298">
    <property type="entry name" value="YjgF-like"/>
    <property type="match status" value="1"/>
</dbReference>
<dbReference type="Proteomes" id="UP000781958">
    <property type="component" value="Unassembled WGS sequence"/>
</dbReference>
<evidence type="ECO:0000313" key="3">
    <source>
        <dbReference type="Proteomes" id="UP000781958"/>
    </source>
</evidence>
<dbReference type="Gene3D" id="3.30.1330.40">
    <property type="entry name" value="RutC-like"/>
    <property type="match status" value="1"/>
</dbReference>
<dbReference type="RefSeq" id="WP_209766758.1">
    <property type="nucleotide sequence ID" value="NZ_JAGINP010000008.1"/>
</dbReference>
<sequence length="130" mass="13990">MEAINPPDMAGPLGHYTQGILVPRDHDWLCISGQVGVSPDGIVPDRFDEQARLCWENIGAVLRAAGMGVEHLVKTTVFLTDAADLPAFGPVRTAFLGTHKPASTLLIVKGLARPEWRVEIEAVAARPASR</sequence>
<dbReference type="PANTHER" id="PTHR11803">
    <property type="entry name" value="2-IMINOBUTANOATE/2-IMINOPROPANOATE DEAMINASE RIDA"/>
    <property type="match status" value="1"/>
</dbReference>
<name>A0ABS4SK16_9PROT</name>
<organism evidence="2 3">
    <name type="scientific">Azospirillum rugosum</name>
    <dbReference type="NCBI Taxonomy" id="416170"/>
    <lineage>
        <taxon>Bacteria</taxon>
        <taxon>Pseudomonadati</taxon>
        <taxon>Pseudomonadota</taxon>
        <taxon>Alphaproteobacteria</taxon>
        <taxon>Rhodospirillales</taxon>
        <taxon>Azospirillaceae</taxon>
        <taxon>Azospirillum</taxon>
    </lineage>
</organism>
<gene>
    <name evidence="2" type="ORF">J2851_002685</name>
</gene>
<dbReference type="Pfam" id="PF01042">
    <property type="entry name" value="Ribonuc_L-PSP"/>
    <property type="match status" value="1"/>
</dbReference>
<comment type="caution">
    <text evidence="2">The sequence shown here is derived from an EMBL/GenBank/DDBJ whole genome shotgun (WGS) entry which is preliminary data.</text>
</comment>
<evidence type="ECO:0000256" key="1">
    <source>
        <dbReference type="ARBA" id="ARBA00010552"/>
    </source>
</evidence>
<evidence type="ECO:0000313" key="2">
    <source>
        <dbReference type="EMBL" id="MBP2292904.1"/>
    </source>
</evidence>
<reference evidence="2 3" key="1">
    <citation type="submission" date="2021-03" db="EMBL/GenBank/DDBJ databases">
        <title>Genomic Encyclopedia of Type Strains, Phase III (KMG-III): the genomes of soil and plant-associated and newly described type strains.</title>
        <authorList>
            <person name="Whitman W."/>
        </authorList>
    </citation>
    <scope>NUCLEOTIDE SEQUENCE [LARGE SCALE GENOMIC DNA]</scope>
    <source>
        <strain evidence="2 3">IMMIB AFH-6</strain>
    </source>
</reference>
<comment type="similarity">
    <text evidence="1">Belongs to the RutC family.</text>
</comment>
<protein>
    <submittedName>
        <fullName evidence="2">Enamine deaminase RidA (YjgF/YER057c/UK114 family)</fullName>
    </submittedName>
</protein>
<proteinExistence type="inferred from homology"/>
<dbReference type="InterPro" id="IPR006175">
    <property type="entry name" value="YjgF/YER057c/UK114"/>
</dbReference>
<accession>A0ABS4SK16</accession>
<dbReference type="CDD" id="cd00448">
    <property type="entry name" value="YjgF_YER057c_UK114_family"/>
    <property type="match status" value="1"/>
</dbReference>
<dbReference type="EMBL" id="JAGINP010000008">
    <property type="protein sequence ID" value="MBP2292904.1"/>
    <property type="molecule type" value="Genomic_DNA"/>
</dbReference>
<dbReference type="PANTHER" id="PTHR11803:SF58">
    <property type="entry name" value="PROTEIN HMF1-RELATED"/>
    <property type="match status" value="1"/>
</dbReference>
<keyword evidence="3" id="KW-1185">Reference proteome</keyword>